<name>A0ABT4BC24_9ACTN</name>
<organism evidence="2 3">
    <name type="scientific">Paractinoplanes pyxinae</name>
    <dbReference type="NCBI Taxonomy" id="2997416"/>
    <lineage>
        <taxon>Bacteria</taxon>
        <taxon>Bacillati</taxon>
        <taxon>Actinomycetota</taxon>
        <taxon>Actinomycetes</taxon>
        <taxon>Micromonosporales</taxon>
        <taxon>Micromonosporaceae</taxon>
        <taxon>Paractinoplanes</taxon>
    </lineage>
</organism>
<dbReference type="EMBL" id="JAPNTZ010000018">
    <property type="protein sequence ID" value="MCY1144031.1"/>
    <property type="molecule type" value="Genomic_DNA"/>
</dbReference>
<protein>
    <submittedName>
        <fullName evidence="2">Uncharacterized protein</fullName>
    </submittedName>
</protein>
<keyword evidence="3" id="KW-1185">Reference proteome</keyword>
<accession>A0ABT4BC24</accession>
<feature type="region of interest" description="Disordered" evidence="1">
    <location>
        <begin position="34"/>
        <end position="60"/>
    </location>
</feature>
<evidence type="ECO:0000313" key="2">
    <source>
        <dbReference type="EMBL" id="MCY1144031.1"/>
    </source>
</evidence>
<reference evidence="2" key="1">
    <citation type="submission" date="2022-11" db="EMBL/GenBank/DDBJ databases">
        <authorList>
            <person name="Somphong A."/>
            <person name="Phongsopitanun W."/>
        </authorList>
    </citation>
    <scope>NUCLEOTIDE SEQUENCE</scope>
    <source>
        <strain evidence="2">Pm04-4</strain>
    </source>
</reference>
<evidence type="ECO:0000313" key="3">
    <source>
        <dbReference type="Proteomes" id="UP001151002"/>
    </source>
</evidence>
<evidence type="ECO:0000256" key="1">
    <source>
        <dbReference type="SAM" id="MobiDB-lite"/>
    </source>
</evidence>
<gene>
    <name evidence="2" type="ORF">OWR29_39060</name>
</gene>
<dbReference type="Proteomes" id="UP001151002">
    <property type="component" value="Unassembled WGS sequence"/>
</dbReference>
<proteinExistence type="predicted"/>
<dbReference type="RefSeq" id="WP_267568588.1">
    <property type="nucleotide sequence ID" value="NZ_JAPNTZ010000018.1"/>
</dbReference>
<comment type="caution">
    <text evidence="2">The sequence shown here is derived from an EMBL/GenBank/DDBJ whole genome shotgun (WGS) entry which is preliminary data.</text>
</comment>
<sequence length="60" mass="6012">MTVTGAPVTVTGRAREHRPVTVAPVRPQLPLAARSASGVPGWPARDGTGSAPAWPACAPG</sequence>